<dbReference type="GeneID" id="108019350"/>
<feature type="compositionally biased region" description="Low complexity" evidence="1">
    <location>
        <begin position="64"/>
        <end position="82"/>
    </location>
</feature>
<protein>
    <submittedName>
        <fullName evidence="3">Uncharacterized protein</fullName>
    </submittedName>
</protein>
<evidence type="ECO:0000256" key="1">
    <source>
        <dbReference type="SAM" id="MobiDB-lite"/>
    </source>
</evidence>
<reference evidence="3" key="1">
    <citation type="submission" date="2025-08" db="UniProtKB">
        <authorList>
            <consortium name="RefSeq"/>
        </authorList>
    </citation>
    <scope>IDENTIFICATION</scope>
</reference>
<feature type="region of interest" description="Disordered" evidence="1">
    <location>
        <begin position="372"/>
        <end position="393"/>
    </location>
</feature>
<dbReference type="RefSeq" id="XP_016942658.4">
    <property type="nucleotide sequence ID" value="XM_017087169.4"/>
</dbReference>
<sequence length="393" mass="44919">MFSEPGDKTKTTKKTATLGGKGPRMNLSSILRSVSNGLGFGVAPKKKVSDPPLSPSYDNPILRSGSTSSSSSKNSALDPASSLLIPSEDEEDITPDENRLASNAANLSKNQNPYHQTIQQILRLVNELEHTIHEDQQQEFKLRMALDRQTERVQELVFSLDSEKKRNGRLVQLLRGIDTSSSGESDPEEKLQSGSHLKYRELCDSISPLLMQQRYDELSVSHRQSRRQLAKKDKALKVLKCETEQLHSKYDQLFDEYRGEQRRFEMLCARYIQMQMKKKQQIFNLKNTLNHASECIFHAQAAIEECCQQENPPISPENLQNFNRNLDCFMDALRNCCCLRKVHQIQQQQMQKEKEEDDQIIDIVTPRVLDPSTASSGTYVQDSLSRHRHRHSC</sequence>
<organism evidence="2 3">
    <name type="scientific">Drosophila suzukii</name>
    <name type="common">Spotted-wing drosophila fruit fly</name>
    <dbReference type="NCBI Taxonomy" id="28584"/>
    <lineage>
        <taxon>Eukaryota</taxon>
        <taxon>Metazoa</taxon>
        <taxon>Ecdysozoa</taxon>
        <taxon>Arthropoda</taxon>
        <taxon>Hexapoda</taxon>
        <taxon>Insecta</taxon>
        <taxon>Pterygota</taxon>
        <taxon>Neoptera</taxon>
        <taxon>Endopterygota</taxon>
        <taxon>Diptera</taxon>
        <taxon>Brachycera</taxon>
        <taxon>Muscomorpha</taxon>
        <taxon>Ephydroidea</taxon>
        <taxon>Drosophilidae</taxon>
        <taxon>Drosophila</taxon>
        <taxon>Sophophora</taxon>
    </lineage>
</organism>
<evidence type="ECO:0000313" key="2">
    <source>
        <dbReference type="Proteomes" id="UP001652628"/>
    </source>
</evidence>
<keyword evidence="2" id="KW-1185">Reference proteome</keyword>
<accession>A0AB39ZTF5</accession>
<feature type="compositionally biased region" description="Polar residues" evidence="1">
    <location>
        <begin position="372"/>
        <end position="383"/>
    </location>
</feature>
<dbReference type="Proteomes" id="UP001652628">
    <property type="component" value="Chromosome 3"/>
</dbReference>
<gene>
    <name evidence="3" type="primary">LOC108019350</name>
</gene>
<feature type="region of interest" description="Disordered" evidence="1">
    <location>
        <begin position="1"/>
        <end position="27"/>
    </location>
</feature>
<proteinExistence type="predicted"/>
<feature type="compositionally biased region" description="Basic and acidic residues" evidence="1">
    <location>
        <begin position="1"/>
        <end position="10"/>
    </location>
</feature>
<evidence type="ECO:0000313" key="3">
    <source>
        <dbReference type="RefSeq" id="XP_016942658.4"/>
    </source>
</evidence>
<name>A0AB39ZTF5_DROSZ</name>
<feature type="region of interest" description="Disordered" evidence="1">
    <location>
        <begin position="40"/>
        <end position="94"/>
    </location>
</feature>
<dbReference type="AlphaFoldDB" id="A0AB39ZTF5"/>